<sequence length="241" mass="25503">MSTDQDGHGPEVELLRAVLLDRPVNLPAPPDRMAGVRARYRRTRRRRVAATAVPLALLAAVFVPLQLGPGWTSDPADPPASAASQGGTSLENLYDLQVPVPPDWSELTVPSQRDGASSVRFISPDPLTPPEKSCPGFRADDWTDPACLPLSGVDSGALVAFQVETDPAAAAETGPVLEARAVDVSAGCRSVSGTKMYEVQRSVGPRHPDAVLTGTACMGTLDAEARTNLMAILDKAVYLQR</sequence>
<evidence type="ECO:0000313" key="2">
    <source>
        <dbReference type="EMBL" id="AWW38378.1"/>
    </source>
</evidence>
<dbReference type="GeneID" id="32594757"/>
<evidence type="ECO:0000313" key="3">
    <source>
        <dbReference type="Proteomes" id="UP000249616"/>
    </source>
</evidence>
<keyword evidence="1" id="KW-1133">Transmembrane helix</keyword>
<dbReference type="AlphaFoldDB" id="A0A2Z4J0R2"/>
<dbReference type="Proteomes" id="UP000249616">
    <property type="component" value="Chromosome"/>
</dbReference>
<keyword evidence="1" id="KW-0472">Membrane</keyword>
<feature type="transmembrane region" description="Helical" evidence="1">
    <location>
        <begin position="48"/>
        <end position="67"/>
    </location>
</feature>
<dbReference type="EMBL" id="CP030073">
    <property type="protein sequence ID" value="AWW38378.1"/>
    <property type="molecule type" value="Genomic_DNA"/>
</dbReference>
<evidence type="ECO:0000256" key="1">
    <source>
        <dbReference type="SAM" id="Phobius"/>
    </source>
</evidence>
<name>A0A2Z4J0R2_9ACTN</name>
<keyword evidence="1" id="KW-0812">Transmembrane</keyword>
<keyword evidence="3" id="KW-1185">Reference proteome</keyword>
<gene>
    <name evidence="2" type="ORF">DN051_18365</name>
</gene>
<organism evidence="2 3">
    <name type="scientific">Streptomyces cadmiisoli</name>
    <dbReference type="NCBI Taxonomy" id="2184053"/>
    <lineage>
        <taxon>Bacteria</taxon>
        <taxon>Bacillati</taxon>
        <taxon>Actinomycetota</taxon>
        <taxon>Actinomycetes</taxon>
        <taxon>Kitasatosporales</taxon>
        <taxon>Streptomycetaceae</taxon>
        <taxon>Streptomyces</taxon>
        <taxon>Streptomyces aurantiacus group</taxon>
    </lineage>
</organism>
<reference evidence="2 3" key="1">
    <citation type="journal article" date="2019" name="Int. J. Syst. Evol. Microbiol.">
        <title>Streptomyces cadmiisoli sp. nov., a novel actinomycete isolated from cadmium-contaminated soil.</title>
        <authorList>
            <person name="Li K."/>
            <person name="Tang X."/>
            <person name="Zhao J."/>
            <person name="Guo Y."/>
            <person name="Tang Y."/>
            <person name="Gao J."/>
        </authorList>
    </citation>
    <scope>NUCLEOTIDE SEQUENCE [LARGE SCALE GENOMIC DNA]</scope>
    <source>
        <strain evidence="2 3">ZFG47</strain>
    </source>
</reference>
<dbReference type="RefSeq" id="WP_053756501.1">
    <property type="nucleotide sequence ID" value="NZ_CP030073.1"/>
</dbReference>
<dbReference type="KEGG" id="scad:DN051_18365"/>
<proteinExistence type="predicted"/>
<accession>A0A2Z4J0R2</accession>
<protein>
    <submittedName>
        <fullName evidence="2">Uncharacterized protein</fullName>
    </submittedName>
</protein>